<feature type="region of interest" description="Disordered" evidence="1">
    <location>
        <begin position="43"/>
        <end position="147"/>
    </location>
</feature>
<feature type="compositionally biased region" description="Low complexity" evidence="1">
    <location>
        <begin position="68"/>
        <end position="84"/>
    </location>
</feature>
<organism evidence="2 3">
    <name type="scientific">Decorospora gaudefroyi</name>
    <dbReference type="NCBI Taxonomy" id="184978"/>
    <lineage>
        <taxon>Eukaryota</taxon>
        <taxon>Fungi</taxon>
        <taxon>Dikarya</taxon>
        <taxon>Ascomycota</taxon>
        <taxon>Pezizomycotina</taxon>
        <taxon>Dothideomycetes</taxon>
        <taxon>Pleosporomycetidae</taxon>
        <taxon>Pleosporales</taxon>
        <taxon>Pleosporineae</taxon>
        <taxon>Pleosporaceae</taxon>
        <taxon>Decorospora</taxon>
    </lineage>
</organism>
<name>A0A6A5JX73_9PLEO</name>
<dbReference type="EMBL" id="ML975446">
    <property type="protein sequence ID" value="KAF1829388.1"/>
    <property type="molecule type" value="Genomic_DNA"/>
</dbReference>
<dbReference type="AlphaFoldDB" id="A0A6A5JX73"/>
<protein>
    <submittedName>
        <fullName evidence="2">Uncharacterized protein</fullName>
    </submittedName>
</protein>
<feature type="compositionally biased region" description="Acidic residues" evidence="1">
    <location>
        <begin position="136"/>
        <end position="147"/>
    </location>
</feature>
<dbReference type="OrthoDB" id="5418867at2759"/>
<proteinExistence type="predicted"/>
<sequence length="177" mass="19552">MVNWTADKDQIILRVIWKTYKLKATQELKEAIAEAIGEDCTPKAVSHRLSKFSNGGPAQSSANNTPVKTNAKSSTTPKKTTPASRARAGKRVQKDEDDDEAAPQALADGAEEILSPLAARGKRNLNGIPKRNYAGMDDEVEDNDEAEFDVYAPISKRIKTEPLEEDYEFQDETEVEV</sequence>
<gene>
    <name evidence="2" type="ORF">BDW02DRAFT_602586</name>
</gene>
<feature type="compositionally biased region" description="Polar residues" evidence="1">
    <location>
        <begin position="51"/>
        <end position="67"/>
    </location>
</feature>
<dbReference type="Proteomes" id="UP000800040">
    <property type="component" value="Unassembled WGS sequence"/>
</dbReference>
<keyword evidence="3" id="KW-1185">Reference proteome</keyword>
<accession>A0A6A5JX73</accession>
<reference evidence="2" key="1">
    <citation type="submission" date="2020-01" db="EMBL/GenBank/DDBJ databases">
        <authorList>
            <consortium name="DOE Joint Genome Institute"/>
            <person name="Haridas S."/>
            <person name="Albert R."/>
            <person name="Binder M."/>
            <person name="Bloem J."/>
            <person name="Labutti K."/>
            <person name="Salamov A."/>
            <person name="Andreopoulos B."/>
            <person name="Baker S.E."/>
            <person name="Barry K."/>
            <person name="Bills G."/>
            <person name="Bluhm B.H."/>
            <person name="Cannon C."/>
            <person name="Castanera R."/>
            <person name="Culley D.E."/>
            <person name="Daum C."/>
            <person name="Ezra D."/>
            <person name="Gonzalez J.B."/>
            <person name="Henrissat B."/>
            <person name="Kuo A."/>
            <person name="Liang C."/>
            <person name="Lipzen A."/>
            <person name="Lutzoni F."/>
            <person name="Magnuson J."/>
            <person name="Mondo S."/>
            <person name="Nolan M."/>
            <person name="Ohm R."/>
            <person name="Pangilinan J."/>
            <person name="Park H.-J."/>
            <person name="Ramirez L."/>
            <person name="Alfaro M."/>
            <person name="Sun H."/>
            <person name="Tritt A."/>
            <person name="Yoshinaga Y."/>
            <person name="Zwiers L.-H."/>
            <person name="Turgeon B.G."/>
            <person name="Goodwin S.B."/>
            <person name="Spatafora J.W."/>
            <person name="Crous P.W."/>
            <person name="Grigoriev I.V."/>
        </authorList>
    </citation>
    <scope>NUCLEOTIDE SEQUENCE</scope>
    <source>
        <strain evidence="2">P77</strain>
    </source>
</reference>
<evidence type="ECO:0000313" key="3">
    <source>
        <dbReference type="Proteomes" id="UP000800040"/>
    </source>
</evidence>
<evidence type="ECO:0000313" key="2">
    <source>
        <dbReference type="EMBL" id="KAF1829388.1"/>
    </source>
</evidence>
<evidence type="ECO:0000256" key="1">
    <source>
        <dbReference type="SAM" id="MobiDB-lite"/>
    </source>
</evidence>